<evidence type="ECO:0000256" key="13">
    <source>
        <dbReference type="ARBA" id="ARBA00022723"/>
    </source>
</evidence>
<evidence type="ECO:0000313" key="32">
    <source>
        <dbReference type="Proteomes" id="UP001187315"/>
    </source>
</evidence>
<comment type="subcellular location">
    <subcellularLocation>
        <location evidence="4 29">Golgi apparatus membrane</location>
        <topology evidence="4 29">Single-pass type II membrane protein</topology>
    </subcellularLocation>
    <subcellularLocation>
        <location evidence="3">Mitochondrion matrix</location>
    </subcellularLocation>
</comment>
<dbReference type="InterPro" id="IPR000772">
    <property type="entry name" value="Ricin_B_lectin"/>
</dbReference>
<evidence type="ECO:0000256" key="23">
    <source>
        <dbReference type="ARBA" id="ARBA00023136"/>
    </source>
</evidence>
<keyword evidence="12" id="KW-0812">Transmembrane</keyword>
<keyword evidence="15" id="KW-0274">FAD</keyword>
<dbReference type="EC" id="2.4.1.-" evidence="29"/>
<dbReference type="FunFam" id="3.40.50.720:FF:000246">
    <property type="entry name" value="NADH dehydrogenase [ubiquinone] 1 alpha subcomplex subunit 9, mitochondrial"/>
    <property type="match status" value="1"/>
</dbReference>
<comment type="caution">
    <text evidence="31">The sequence shown here is derived from an EMBL/GenBank/DDBJ whole genome shotgun (WGS) entry which is preliminary data.</text>
</comment>
<keyword evidence="14 29" id="KW-0430">Lectin</keyword>
<keyword evidence="9" id="KW-0679">Respiratory chain</keyword>
<dbReference type="CDD" id="cd02510">
    <property type="entry name" value="pp-GalNAc-T"/>
    <property type="match status" value="1"/>
</dbReference>
<dbReference type="Gene3D" id="3.90.550.10">
    <property type="entry name" value="Spore Coat Polysaccharide Biosynthesis Protein SpsA, Chain A"/>
    <property type="match status" value="1"/>
</dbReference>
<dbReference type="InterPro" id="IPR029044">
    <property type="entry name" value="Nucleotide-diphossugar_trans"/>
</dbReference>
<dbReference type="FunFam" id="2.80.10.50:FF:000017">
    <property type="entry name" value="Polypeptide N-acetylgalactosaminyltransferase"/>
    <property type="match status" value="1"/>
</dbReference>
<evidence type="ECO:0000256" key="24">
    <source>
        <dbReference type="ARBA" id="ARBA00023157"/>
    </source>
</evidence>
<keyword evidence="23" id="KW-0472">Membrane</keyword>
<dbReference type="SUPFAM" id="SSF51735">
    <property type="entry name" value="NAD(P)-binding Rossmann-fold domains"/>
    <property type="match status" value="1"/>
</dbReference>
<sequence length="954" mass="108924">MAAVVLVSRPVSVLPRLSSACSPVVLAAGPVAVQHRQIHHAVIPKGKGGRSSCSGIAATVFGATGFLGRYVVSRLGRIGSQIVIPYRCDQYDLMYLRPMGDLGQIIFMEWDARDKESISRAIAHSNVVINLVGREWETRNYRYEDVFVTIPQQIAKASREAGVSKFIHVSHLNADIRSPSKYLRNKAVGETVVRDEFPDAVILKPSEFFGREDRFINHFANMRWFGKAMPLIAMGKKTVKQPCHVVDVAKAVVNVIKDPDAAGKTYALVGPNRYLLHDLVEYLYAVAHRPFMAYPLPRPLYHLVARIFEINPFEPWTTRDKVDRFHLTDMKYPDLPGFEDLGITPSSVEQKAIEVLRRHRRFRFLEAELSETKNPSPNLFPRLGRETEHTILDKLDGIERQIDHIAKLLELGIQKFSQSGEKHLRVEEDERKKKKGVFNKLFPNSELFSRWGEDLSEEKQRQAERLFQLYGYNVFLSDRLPLNRTLPDTRDVRCATKVYPEQLPSLSVVLIYLNEALSVIKRAIHSIIERTPAHLLKEIILVDDYSTNDDLKENLSKFIDQVHQQRPGLLKKVSHKQRLGLAQARISGWKAAVGDVVAILDAHIEVHKQWAEPLLARIKVDRTVVLSPVFDRVEFDTLEVNLYSPSTHGFDWQMWCMYESFRPDWYFLNDPSAPGKSPSIMGILVVDRKFLGEIGGLDEGMEIYGGENVELGIRVWLCGGSIEIIPCSKIAHIERAHKPYAPDLGEPMRRNALRVAEIWMDEYKRNVIISWNLPLEDHGIDIGDVTERKKLRNQLKCKPFSWYLENVYPELVPLDDLLGYGVIQSGLLENHCIDQGPVPGSVPVLYQCHFFSPQLCYYKSTGELYVGGIKSHKYNNNRCLVDPGEGNKPALYDCKMAKEKGFHMLWDFKQGNAIRNKQTNRCIEIAQGEDSWYQLIIQACSAQTWKIQHIIKEF</sequence>
<comment type="similarity">
    <text evidence="27">Belongs to the complex I NDUFA9 subunit family.</text>
</comment>
<keyword evidence="21 29" id="KW-0333">Golgi apparatus</keyword>
<evidence type="ECO:0000256" key="19">
    <source>
        <dbReference type="ARBA" id="ARBA00022989"/>
    </source>
</evidence>
<evidence type="ECO:0000256" key="3">
    <source>
        <dbReference type="ARBA" id="ARBA00004305"/>
    </source>
</evidence>
<evidence type="ECO:0000256" key="22">
    <source>
        <dbReference type="ARBA" id="ARBA00023128"/>
    </source>
</evidence>
<keyword evidence="18" id="KW-0249">Electron transport</keyword>
<dbReference type="SUPFAM" id="SSF53448">
    <property type="entry name" value="Nucleotide-diphospho-sugar transferases"/>
    <property type="match status" value="1"/>
</dbReference>
<evidence type="ECO:0000256" key="2">
    <source>
        <dbReference type="ARBA" id="ARBA00001974"/>
    </source>
</evidence>
<evidence type="ECO:0000256" key="8">
    <source>
        <dbReference type="ARBA" id="ARBA00022630"/>
    </source>
</evidence>
<dbReference type="InterPro" id="IPR001173">
    <property type="entry name" value="Glyco_trans_2-like"/>
</dbReference>
<keyword evidence="11 29" id="KW-0808">Transferase</keyword>
<evidence type="ECO:0000256" key="12">
    <source>
        <dbReference type="ARBA" id="ARBA00022692"/>
    </source>
</evidence>
<dbReference type="GO" id="GO:0030246">
    <property type="term" value="F:carbohydrate binding"/>
    <property type="evidence" value="ECO:0007669"/>
    <property type="project" value="UniProtKB-KW"/>
</dbReference>
<evidence type="ECO:0000256" key="7">
    <source>
        <dbReference type="ARBA" id="ARBA00022448"/>
    </source>
</evidence>
<comment type="similarity">
    <text evidence="6 29">Belongs to the glycosyltransferase 2 family. GalNAc-T subfamily.</text>
</comment>
<evidence type="ECO:0000256" key="11">
    <source>
        <dbReference type="ARBA" id="ARBA00022679"/>
    </source>
</evidence>
<evidence type="ECO:0000256" key="26">
    <source>
        <dbReference type="ARBA" id="ARBA00023211"/>
    </source>
</evidence>
<keyword evidence="7" id="KW-0813">Transport</keyword>
<evidence type="ECO:0000256" key="16">
    <source>
        <dbReference type="ARBA" id="ARBA00022946"/>
    </source>
</evidence>
<evidence type="ECO:0000256" key="27">
    <source>
        <dbReference type="ARBA" id="ARBA00038501"/>
    </source>
</evidence>
<keyword evidence="10 29" id="KW-0328">Glycosyltransferase</keyword>
<evidence type="ECO:0000256" key="6">
    <source>
        <dbReference type="ARBA" id="ARBA00005680"/>
    </source>
</evidence>
<organism evidence="31 32">
    <name type="scientific">Tachysurus vachellii</name>
    <name type="common">Darkbarbel catfish</name>
    <name type="synonym">Pelteobagrus vachellii</name>
    <dbReference type="NCBI Taxonomy" id="175792"/>
    <lineage>
        <taxon>Eukaryota</taxon>
        <taxon>Metazoa</taxon>
        <taxon>Chordata</taxon>
        <taxon>Craniata</taxon>
        <taxon>Vertebrata</taxon>
        <taxon>Euteleostomi</taxon>
        <taxon>Actinopterygii</taxon>
        <taxon>Neopterygii</taxon>
        <taxon>Teleostei</taxon>
        <taxon>Ostariophysi</taxon>
        <taxon>Siluriformes</taxon>
        <taxon>Bagridae</taxon>
        <taxon>Tachysurus</taxon>
    </lineage>
</organism>
<keyword evidence="25" id="KW-0325">Glycoprotein</keyword>
<reference evidence="31" key="1">
    <citation type="submission" date="2023-08" db="EMBL/GenBank/DDBJ databases">
        <title>Pelteobagrus vachellii genome.</title>
        <authorList>
            <person name="Liu H."/>
        </authorList>
    </citation>
    <scope>NUCLEOTIDE SEQUENCE</scope>
    <source>
        <strain evidence="31">PRFRI_2022a</strain>
        <tissue evidence="31">Muscle</tissue>
    </source>
</reference>
<dbReference type="PANTHER" id="PTHR11675:SF50">
    <property type="entry name" value="POLYPEPTIDE N-ACETYLGALACTOSAMINYLTRANSFERASE 8-RELATED"/>
    <property type="match status" value="1"/>
</dbReference>
<dbReference type="InterPro" id="IPR001509">
    <property type="entry name" value="Epimerase_deHydtase"/>
</dbReference>
<dbReference type="GO" id="GO:0004653">
    <property type="term" value="F:polypeptide N-acetylgalactosaminyltransferase activity"/>
    <property type="evidence" value="ECO:0007669"/>
    <property type="project" value="TreeGrafter"/>
</dbReference>
<keyword evidence="8" id="KW-0285">Flavoprotein</keyword>
<keyword evidence="22" id="KW-0496">Mitochondrion</keyword>
<dbReference type="Pfam" id="PF02709">
    <property type="entry name" value="Glyco_transf_7C"/>
    <property type="match status" value="1"/>
</dbReference>
<evidence type="ECO:0000256" key="21">
    <source>
        <dbReference type="ARBA" id="ARBA00023034"/>
    </source>
</evidence>
<evidence type="ECO:0000256" key="28">
    <source>
        <dbReference type="ARBA" id="ARBA00046455"/>
    </source>
</evidence>
<dbReference type="Gene3D" id="2.80.10.50">
    <property type="match status" value="1"/>
</dbReference>
<evidence type="ECO:0000256" key="25">
    <source>
        <dbReference type="ARBA" id="ARBA00023180"/>
    </source>
</evidence>
<dbReference type="Pfam" id="PF00652">
    <property type="entry name" value="Ricin_B_lectin"/>
    <property type="match status" value="1"/>
</dbReference>
<dbReference type="GO" id="GO:0046872">
    <property type="term" value="F:metal ion binding"/>
    <property type="evidence" value="ECO:0007669"/>
    <property type="project" value="UniProtKB-KW"/>
</dbReference>
<evidence type="ECO:0000256" key="9">
    <source>
        <dbReference type="ARBA" id="ARBA00022660"/>
    </source>
</evidence>
<dbReference type="FunFam" id="3.90.550.10:FF:000192">
    <property type="entry name" value="Polypeptide N-acetylgalactosaminyltransferase 9"/>
    <property type="match status" value="1"/>
</dbReference>
<dbReference type="Pfam" id="PF00535">
    <property type="entry name" value="Glycos_transf_2"/>
    <property type="match status" value="1"/>
</dbReference>
<comment type="cofactor">
    <cofactor evidence="2">
        <name>FAD</name>
        <dbReference type="ChEBI" id="CHEBI:57692"/>
    </cofactor>
</comment>
<dbReference type="AlphaFoldDB" id="A0AA88MIR5"/>
<keyword evidence="19" id="KW-1133">Transmembrane helix</keyword>
<keyword evidence="16" id="KW-0809">Transit peptide</keyword>
<evidence type="ECO:0000256" key="18">
    <source>
        <dbReference type="ARBA" id="ARBA00022982"/>
    </source>
</evidence>
<dbReference type="PANTHER" id="PTHR11675">
    <property type="entry name" value="N-ACETYLGALACTOSAMINYLTRANSFERASE"/>
    <property type="match status" value="1"/>
</dbReference>
<feature type="domain" description="Ricin B lectin" evidence="30">
    <location>
        <begin position="819"/>
        <end position="948"/>
    </location>
</feature>
<keyword evidence="17" id="KW-0735">Signal-anchor</keyword>
<dbReference type="EMBL" id="JAVHJS010000013">
    <property type="protein sequence ID" value="KAK2838403.1"/>
    <property type="molecule type" value="Genomic_DNA"/>
</dbReference>
<dbReference type="Pfam" id="PF01370">
    <property type="entry name" value="Epimerase"/>
    <property type="match status" value="1"/>
</dbReference>
<evidence type="ECO:0000256" key="20">
    <source>
        <dbReference type="ARBA" id="ARBA00022990"/>
    </source>
</evidence>
<protein>
    <recommendedName>
        <fullName evidence="29">Polypeptide N-acetylgalactosaminyltransferase</fullName>
        <ecNumber evidence="29">2.4.1.-</ecNumber>
    </recommendedName>
    <alternativeName>
        <fullName evidence="29">Protein-UDP acetylgalactosaminyltransferase</fullName>
    </alternativeName>
</protein>
<dbReference type="SMART" id="SM00458">
    <property type="entry name" value="RICIN"/>
    <property type="match status" value="1"/>
</dbReference>
<dbReference type="InterPro" id="IPR036291">
    <property type="entry name" value="NAD(P)-bd_dom_sf"/>
</dbReference>
<keyword evidence="24 29" id="KW-1015">Disulfide bond</keyword>
<accession>A0AA88MIR5</accession>
<keyword evidence="13" id="KW-0479">Metal-binding</keyword>
<evidence type="ECO:0000259" key="30">
    <source>
        <dbReference type="SMART" id="SM00458"/>
    </source>
</evidence>
<comment type="subunit">
    <text evidence="28">Complex I is composed of 45 different subunits. This a component of the hydrophobic protein fraction. Interacts with BLOC1S1. Interacts with SLC2A4. Interacts with CLOCK. Interacts with RAB5IF.</text>
</comment>
<dbReference type="CDD" id="cd05271">
    <property type="entry name" value="NDUFA9_like_SDR_a"/>
    <property type="match status" value="1"/>
</dbReference>
<dbReference type="GO" id="GO:0005759">
    <property type="term" value="C:mitochondrial matrix"/>
    <property type="evidence" value="ECO:0007669"/>
    <property type="project" value="UniProtKB-SubCell"/>
</dbReference>
<dbReference type="InterPro" id="IPR045885">
    <property type="entry name" value="GalNAc-T"/>
</dbReference>
<dbReference type="Gene3D" id="3.40.50.720">
    <property type="entry name" value="NAD(P)-binding Rossmann-like Domain"/>
    <property type="match status" value="1"/>
</dbReference>
<dbReference type="Proteomes" id="UP001187315">
    <property type="component" value="Unassembled WGS sequence"/>
</dbReference>
<dbReference type="GO" id="GO:0000139">
    <property type="term" value="C:Golgi membrane"/>
    <property type="evidence" value="ECO:0007669"/>
    <property type="project" value="UniProtKB-SubCell"/>
</dbReference>
<evidence type="ECO:0000256" key="15">
    <source>
        <dbReference type="ARBA" id="ARBA00022827"/>
    </source>
</evidence>
<keyword evidence="26 29" id="KW-0464">Manganese</keyword>
<evidence type="ECO:0000256" key="17">
    <source>
        <dbReference type="ARBA" id="ARBA00022968"/>
    </source>
</evidence>
<dbReference type="InterPro" id="IPR027791">
    <property type="entry name" value="Galactosyl_T_C"/>
</dbReference>
<evidence type="ECO:0000256" key="5">
    <source>
        <dbReference type="ARBA" id="ARBA00004922"/>
    </source>
</evidence>
<comment type="pathway">
    <text evidence="5 29">Protein modification; protein glycosylation.</text>
</comment>
<dbReference type="GO" id="GO:0006493">
    <property type="term" value="P:protein O-linked glycosylation"/>
    <property type="evidence" value="ECO:0007669"/>
    <property type="project" value="TreeGrafter"/>
</dbReference>
<keyword evidence="20" id="KW-0007">Acetylation</keyword>
<name>A0AA88MIR5_TACVA</name>
<dbReference type="InterPro" id="IPR035992">
    <property type="entry name" value="Ricin_B-like_lectins"/>
</dbReference>
<dbReference type="PROSITE" id="PS50231">
    <property type="entry name" value="RICIN_B_LECTIN"/>
    <property type="match status" value="1"/>
</dbReference>
<evidence type="ECO:0000256" key="4">
    <source>
        <dbReference type="ARBA" id="ARBA00004323"/>
    </source>
</evidence>
<evidence type="ECO:0000256" key="29">
    <source>
        <dbReference type="RuleBase" id="RU361242"/>
    </source>
</evidence>
<comment type="cofactor">
    <cofactor evidence="1 29">
        <name>Mn(2+)</name>
        <dbReference type="ChEBI" id="CHEBI:29035"/>
    </cofactor>
</comment>
<keyword evidence="32" id="KW-1185">Reference proteome</keyword>
<evidence type="ECO:0000256" key="10">
    <source>
        <dbReference type="ARBA" id="ARBA00022676"/>
    </source>
</evidence>
<proteinExistence type="inferred from homology"/>
<dbReference type="SUPFAM" id="SSF50370">
    <property type="entry name" value="Ricin B-like lectins"/>
    <property type="match status" value="1"/>
</dbReference>
<evidence type="ECO:0000313" key="31">
    <source>
        <dbReference type="EMBL" id="KAK2838403.1"/>
    </source>
</evidence>
<evidence type="ECO:0000256" key="14">
    <source>
        <dbReference type="ARBA" id="ARBA00022734"/>
    </source>
</evidence>
<gene>
    <name evidence="31" type="ORF">Q7C36_013217</name>
</gene>
<evidence type="ECO:0000256" key="1">
    <source>
        <dbReference type="ARBA" id="ARBA00001936"/>
    </source>
</evidence>